<feature type="compositionally biased region" description="Basic and acidic residues" evidence="7">
    <location>
        <begin position="649"/>
        <end position="659"/>
    </location>
</feature>
<comment type="similarity">
    <text evidence="1">Belongs to the MAX family.</text>
</comment>
<dbReference type="AlphaFoldDB" id="A0A9Q0MYD3"/>
<sequence length="778" mass="87249">MMNSFGACVRDPKNRDLSMDDGSKKSEKATTSLSIDRAAFLILRVKKAFKKKRQQRKDRQAAQQAAALAANTNAGDRKGPPPLLRSRTLPSIIVPGIAILQNQIDSSRLVPGDGYSGINFAARLSLQPRPSRSSIVNDDNSFEYRRKSSGGSHYSVSSTNNNADPYVYSHDDIERYPDAPHVVAARAYRMSSSAGLLGVGCISSSSSTSHQFSSSNASSSQEKTPLYRLAKLLNQNIKPTQCPILKDDTPRRLSWERRENAANNRLPRSASIDSMVEAVWSESSRPSLTVEPPESTSYRQNIQTLTISNESTKINLPGIVNTNFQSKPNSSNVAISKTNQTKQVERISNSDMEFLMPLPRQNQPTKIVGMQYASIKKCEQHTDITADDDNTNGMSTTEVIHSDLYQNNKKNHKLLQHQHLQSKMTKKQLKLAQAQLDKLTQINIHLHALFAAVENGHLDKARTILESTDVDVNSLNIKNSESLGNHLNSLLHDAENRIHELGSGAEDISQPPFSTRASFSSIIVQWSTRCDFSNIVGDREVNEWNSFQGIMGSTCRISDLTQGRRYFFRACCGWRDIEHRESRFAGRQRILDDLFTAVRLARPDDASEIQVDTPALQRRNPKKKTTIKQLFSAASKFQKNLKRNIPCLHFDENDSDTRSQNRSSTNGTQFFSQAEKRAHHNALERKRRDHIKDSFTSLKESVPSLQGEKAASRAQILKKAADFIQFMRLKQLEQQQASVRNGDYKDMKTPETSSEELTDGDDPIEQKSKKFKSTSYAG</sequence>
<evidence type="ECO:0000313" key="10">
    <source>
        <dbReference type="Proteomes" id="UP001151699"/>
    </source>
</evidence>
<dbReference type="Gene3D" id="4.10.280.10">
    <property type="entry name" value="Helix-loop-helix DNA-binding domain"/>
    <property type="match status" value="1"/>
</dbReference>
<dbReference type="GO" id="GO:0003700">
    <property type="term" value="F:DNA-binding transcription factor activity"/>
    <property type="evidence" value="ECO:0007669"/>
    <property type="project" value="TreeGrafter"/>
</dbReference>
<keyword evidence="5" id="KW-0804">Transcription</keyword>
<dbReference type="Proteomes" id="UP001151699">
    <property type="component" value="Chromosome X"/>
</dbReference>
<comment type="caution">
    <text evidence="9">The sequence shown here is derived from an EMBL/GenBank/DDBJ whole genome shotgun (WGS) entry which is preliminary data.</text>
</comment>
<evidence type="ECO:0000256" key="2">
    <source>
        <dbReference type="ARBA" id="ARBA00023015"/>
    </source>
</evidence>
<dbReference type="PROSITE" id="PS50888">
    <property type="entry name" value="BHLH"/>
    <property type="match status" value="1"/>
</dbReference>
<feature type="compositionally biased region" description="Polar residues" evidence="7">
    <location>
        <begin position="660"/>
        <end position="672"/>
    </location>
</feature>
<dbReference type="GO" id="GO:0045944">
    <property type="term" value="P:positive regulation of transcription by RNA polymerase II"/>
    <property type="evidence" value="ECO:0007669"/>
    <property type="project" value="TreeGrafter"/>
</dbReference>
<dbReference type="EMBL" id="WJQU01000003">
    <property type="protein sequence ID" value="KAJ6640180.1"/>
    <property type="molecule type" value="Genomic_DNA"/>
</dbReference>
<dbReference type="InterPro" id="IPR036638">
    <property type="entry name" value="HLH_DNA-bd_sf"/>
</dbReference>
<dbReference type="GO" id="GO:0090575">
    <property type="term" value="C:RNA polymerase II transcription regulator complex"/>
    <property type="evidence" value="ECO:0007669"/>
    <property type="project" value="TreeGrafter"/>
</dbReference>
<gene>
    <name evidence="9" type="primary">Max</name>
    <name evidence="9" type="ORF">Bhyg_12929</name>
</gene>
<organism evidence="9 10">
    <name type="scientific">Pseudolycoriella hygida</name>
    <dbReference type="NCBI Taxonomy" id="35572"/>
    <lineage>
        <taxon>Eukaryota</taxon>
        <taxon>Metazoa</taxon>
        <taxon>Ecdysozoa</taxon>
        <taxon>Arthropoda</taxon>
        <taxon>Hexapoda</taxon>
        <taxon>Insecta</taxon>
        <taxon>Pterygota</taxon>
        <taxon>Neoptera</taxon>
        <taxon>Endopterygota</taxon>
        <taxon>Diptera</taxon>
        <taxon>Nematocera</taxon>
        <taxon>Sciaroidea</taxon>
        <taxon>Sciaridae</taxon>
        <taxon>Pseudolycoriella</taxon>
    </lineage>
</organism>
<keyword evidence="6" id="KW-0539">Nucleus</keyword>
<dbReference type="SUPFAM" id="SSF47459">
    <property type="entry name" value="HLH, helix-loop-helix DNA-binding domain"/>
    <property type="match status" value="1"/>
</dbReference>
<evidence type="ECO:0000256" key="5">
    <source>
        <dbReference type="ARBA" id="ARBA00023163"/>
    </source>
</evidence>
<dbReference type="CDD" id="cd11406">
    <property type="entry name" value="bHLHzip_Max"/>
    <property type="match status" value="1"/>
</dbReference>
<feature type="region of interest" description="Disordered" evidence="7">
    <location>
        <begin position="52"/>
        <end position="85"/>
    </location>
</feature>
<feature type="compositionally biased region" description="Low complexity" evidence="7">
    <location>
        <begin position="61"/>
        <end position="70"/>
    </location>
</feature>
<dbReference type="PANTHER" id="PTHR10328:SF3">
    <property type="entry name" value="PROTEIN MAX"/>
    <property type="match status" value="1"/>
</dbReference>
<dbReference type="SMART" id="SM00353">
    <property type="entry name" value="HLH"/>
    <property type="match status" value="1"/>
</dbReference>
<reference evidence="9" key="1">
    <citation type="submission" date="2022-07" db="EMBL/GenBank/DDBJ databases">
        <authorList>
            <person name="Trinca V."/>
            <person name="Uliana J.V.C."/>
            <person name="Torres T.T."/>
            <person name="Ward R.J."/>
            <person name="Monesi N."/>
        </authorList>
    </citation>
    <scope>NUCLEOTIDE SEQUENCE</scope>
    <source>
        <strain evidence="9">HSMRA1968</strain>
        <tissue evidence="9">Whole embryos</tissue>
    </source>
</reference>
<feature type="compositionally biased region" description="Acidic residues" evidence="7">
    <location>
        <begin position="753"/>
        <end position="763"/>
    </location>
</feature>
<evidence type="ECO:0000256" key="7">
    <source>
        <dbReference type="SAM" id="MobiDB-lite"/>
    </source>
</evidence>
<feature type="region of interest" description="Disordered" evidence="7">
    <location>
        <begin position="1"/>
        <end position="29"/>
    </location>
</feature>
<dbReference type="Pfam" id="PF00010">
    <property type="entry name" value="HLH"/>
    <property type="match status" value="1"/>
</dbReference>
<protein>
    <submittedName>
        <fullName evidence="9">Protein max</fullName>
    </submittedName>
</protein>
<evidence type="ECO:0000259" key="8">
    <source>
        <dbReference type="PROSITE" id="PS50888"/>
    </source>
</evidence>
<dbReference type="PANTHER" id="PTHR10328">
    <property type="entry name" value="PROTEIN MAX MYC-ASSOCIATED FACTOR X"/>
    <property type="match status" value="1"/>
</dbReference>
<feature type="compositionally biased region" description="Basic and acidic residues" evidence="7">
    <location>
        <begin position="10"/>
        <end position="28"/>
    </location>
</feature>
<feature type="region of interest" description="Disordered" evidence="7">
    <location>
        <begin position="735"/>
        <end position="778"/>
    </location>
</feature>
<evidence type="ECO:0000256" key="3">
    <source>
        <dbReference type="ARBA" id="ARBA00023125"/>
    </source>
</evidence>
<keyword evidence="10" id="KW-1185">Reference proteome</keyword>
<keyword evidence="3" id="KW-0238">DNA-binding</keyword>
<proteinExistence type="inferred from homology"/>
<name>A0A9Q0MYD3_9DIPT</name>
<evidence type="ECO:0000256" key="6">
    <source>
        <dbReference type="ARBA" id="ARBA00023242"/>
    </source>
</evidence>
<keyword evidence="2" id="KW-0805">Transcription regulation</keyword>
<keyword evidence="4" id="KW-0010">Activator</keyword>
<feature type="compositionally biased region" description="Basic and acidic residues" evidence="7">
    <location>
        <begin position="681"/>
        <end position="690"/>
    </location>
</feature>
<dbReference type="InterPro" id="IPR011598">
    <property type="entry name" value="bHLH_dom"/>
</dbReference>
<feature type="domain" description="BHLH" evidence="8">
    <location>
        <begin position="675"/>
        <end position="727"/>
    </location>
</feature>
<evidence type="ECO:0000313" key="9">
    <source>
        <dbReference type="EMBL" id="KAJ6640180.1"/>
    </source>
</evidence>
<dbReference type="OrthoDB" id="2428204at2759"/>
<accession>A0A9Q0MYD3</accession>
<evidence type="ECO:0000256" key="1">
    <source>
        <dbReference type="ARBA" id="ARBA00007628"/>
    </source>
</evidence>
<evidence type="ECO:0000256" key="4">
    <source>
        <dbReference type="ARBA" id="ARBA00023159"/>
    </source>
</evidence>
<feature type="region of interest" description="Disordered" evidence="7">
    <location>
        <begin position="649"/>
        <end position="690"/>
    </location>
</feature>
<dbReference type="GO" id="GO:0003677">
    <property type="term" value="F:DNA binding"/>
    <property type="evidence" value="ECO:0007669"/>
    <property type="project" value="UniProtKB-KW"/>
</dbReference>
<dbReference type="GO" id="GO:0046983">
    <property type="term" value="F:protein dimerization activity"/>
    <property type="evidence" value="ECO:0007669"/>
    <property type="project" value="InterPro"/>
</dbReference>